<accession>A0AB36RGL6</accession>
<organism evidence="1 2">
    <name type="scientific">Mesorhizobium mediterraneum</name>
    <dbReference type="NCBI Taxonomy" id="43617"/>
    <lineage>
        <taxon>Bacteria</taxon>
        <taxon>Pseudomonadati</taxon>
        <taxon>Pseudomonadota</taxon>
        <taxon>Alphaproteobacteria</taxon>
        <taxon>Hyphomicrobiales</taxon>
        <taxon>Phyllobacteriaceae</taxon>
        <taxon>Mesorhizobium</taxon>
    </lineage>
</organism>
<proteinExistence type="predicted"/>
<name>A0AB36RGL6_9HYPH</name>
<comment type="caution">
    <text evidence="1">The sequence shown here is derived from an EMBL/GenBank/DDBJ whole genome shotgun (WGS) entry which is preliminary data.</text>
</comment>
<dbReference type="EMBL" id="NPKI01000004">
    <property type="protein sequence ID" value="PAQ03979.1"/>
    <property type="molecule type" value="Genomic_DNA"/>
</dbReference>
<dbReference type="AlphaFoldDB" id="A0AB36RGL6"/>
<protein>
    <submittedName>
        <fullName evidence="1">Uncharacterized protein</fullName>
    </submittedName>
</protein>
<dbReference type="Proteomes" id="UP000216215">
    <property type="component" value="Unassembled WGS sequence"/>
</dbReference>
<sequence>MTVEPCDAVRADKPPADTLRANALILRNVFGWQAPGKREITFPERKTKKAGKSRLSFQFEDRLLQRLP</sequence>
<keyword evidence="2" id="KW-1185">Reference proteome</keyword>
<reference evidence="2" key="1">
    <citation type="submission" date="2017-08" db="EMBL/GenBank/DDBJ databases">
        <title>Mesorhizobium wenxinae sp. nov., a novel rhizobial species isolated from root nodules of chickpea (Cicer arietinum L.).</title>
        <authorList>
            <person name="Zhang J."/>
        </authorList>
    </citation>
    <scope>NUCLEOTIDE SEQUENCE [LARGE SCALE GENOMIC DNA]</scope>
    <source>
        <strain evidence="2">USDA 3392</strain>
    </source>
</reference>
<evidence type="ECO:0000313" key="1">
    <source>
        <dbReference type="EMBL" id="PAQ03979.1"/>
    </source>
</evidence>
<evidence type="ECO:0000313" key="2">
    <source>
        <dbReference type="Proteomes" id="UP000216215"/>
    </source>
</evidence>
<gene>
    <name evidence="1" type="ORF">CIT25_02110</name>
</gene>